<proteinExistence type="predicted"/>
<reference evidence="1" key="1">
    <citation type="submission" date="2018-05" db="EMBL/GenBank/DDBJ databases">
        <authorList>
            <person name="Lanie J.A."/>
            <person name="Ng W.-L."/>
            <person name="Kazmierczak K.M."/>
            <person name="Andrzejewski T.M."/>
            <person name="Davidsen T.M."/>
            <person name="Wayne K.J."/>
            <person name="Tettelin H."/>
            <person name="Glass J.I."/>
            <person name="Rusch D."/>
            <person name="Podicherti R."/>
            <person name="Tsui H.-C.T."/>
            <person name="Winkler M.E."/>
        </authorList>
    </citation>
    <scope>NUCLEOTIDE SEQUENCE</scope>
</reference>
<sequence length="50" mass="5532">MKKQILAILASLVAIIPGIQADAQEARARAEMLDLIQREKFDVVLPGVMR</sequence>
<name>A0A381RGS8_9ZZZZ</name>
<protein>
    <submittedName>
        <fullName evidence="1">Uncharacterized protein</fullName>
    </submittedName>
</protein>
<dbReference type="EMBL" id="UINC01001872">
    <property type="protein sequence ID" value="SUZ90158.1"/>
    <property type="molecule type" value="Genomic_DNA"/>
</dbReference>
<organism evidence="1">
    <name type="scientific">marine metagenome</name>
    <dbReference type="NCBI Taxonomy" id="408172"/>
    <lineage>
        <taxon>unclassified sequences</taxon>
        <taxon>metagenomes</taxon>
        <taxon>ecological metagenomes</taxon>
    </lineage>
</organism>
<gene>
    <name evidence="1" type="ORF">METZ01_LOCUS43012</name>
</gene>
<dbReference type="AlphaFoldDB" id="A0A381RGS8"/>
<evidence type="ECO:0000313" key="1">
    <source>
        <dbReference type="EMBL" id="SUZ90158.1"/>
    </source>
</evidence>
<feature type="non-terminal residue" evidence="1">
    <location>
        <position position="50"/>
    </location>
</feature>
<accession>A0A381RGS8</accession>